<dbReference type="Proteomes" id="UP001156694">
    <property type="component" value="Unassembled WGS sequence"/>
</dbReference>
<gene>
    <name evidence="1" type="ORF">GCM10007939_04380</name>
</gene>
<evidence type="ECO:0000313" key="1">
    <source>
        <dbReference type="EMBL" id="GLQ34155.1"/>
    </source>
</evidence>
<protein>
    <submittedName>
        <fullName evidence="1">Uncharacterized protein</fullName>
    </submittedName>
</protein>
<name>A0ABQ5VS38_9RHOB</name>
<evidence type="ECO:0000313" key="2">
    <source>
        <dbReference type="Proteomes" id="UP001156694"/>
    </source>
</evidence>
<proteinExistence type="predicted"/>
<reference evidence="2" key="1">
    <citation type="journal article" date="2019" name="Int. J. Syst. Evol. Microbiol.">
        <title>The Global Catalogue of Microorganisms (GCM) 10K type strain sequencing project: providing services to taxonomists for standard genome sequencing and annotation.</title>
        <authorList>
            <consortium name="The Broad Institute Genomics Platform"/>
            <consortium name="The Broad Institute Genome Sequencing Center for Infectious Disease"/>
            <person name="Wu L."/>
            <person name="Ma J."/>
        </authorList>
    </citation>
    <scope>NUCLEOTIDE SEQUENCE [LARGE SCALE GENOMIC DNA]</scope>
    <source>
        <strain evidence="2">NBRC 110140</strain>
    </source>
</reference>
<organism evidence="1 2">
    <name type="scientific">Amylibacter marinus</name>
    <dbReference type="NCBI Taxonomy" id="1475483"/>
    <lineage>
        <taxon>Bacteria</taxon>
        <taxon>Pseudomonadati</taxon>
        <taxon>Pseudomonadota</taxon>
        <taxon>Alphaproteobacteria</taxon>
        <taxon>Rhodobacterales</taxon>
        <taxon>Paracoccaceae</taxon>
        <taxon>Amylibacter</taxon>
    </lineage>
</organism>
<keyword evidence="2" id="KW-1185">Reference proteome</keyword>
<dbReference type="RefSeq" id="WP_284375770.1">
    <property type="nucleotide sequence ID" value="NZ_BSNN01000002.1"/>
</dbReference>
<comment type="caution">
    <text evidence="1">The sequence shown here is derived from an EMBL/GenBank/DDBJ whole genome shotgun (WGS) entry which is preliminary data.</text>
</comment>
<accession>A0ABQ5VS38</accession>
<dbReference type="EMBL" id="BSNN01000002">
    <property type="protein sequence ID" value="GLQ34155.1"/>
    <property type="molecule type" value="Genomic_DNA"/>
</dbReference>
<sequence length="61" mass="6479">MMHEIALEIITTGNTHPPNRGPTVQGDKLVSGDAAICDACGQFYSWVVMRPATAVLGPARL</sequence>